<evidence type="ECO:0008006" key="5">
    <source>
        <dbReference type="Google" id="ProtNLM"/>
    </source>
</evidence>
<protein>
    <recommendedName>
        <fullName evidence="5">Tetratricopeptide repeat protein</fullName>
    </recommendedName>
</protein>
<dbReference type="AlphaFoldDB" id="A0A4P7XN00"/>
<sequence length="514" mass="56632">MHAITCRFLGFVLALALSGCAWQTQNRLERYNSAYNSADFVQAAELAADFGDIGPEATGDGDLLWLLQQATALQAAGKHDKAIARFDTTERYFRMYDEQGAVLEWGGQLLSVLTNDASLAYQGMVYDAIMVNSYKSLNFMAEGQPELARVELNRARDRQRRAADFFAEELVEARREMTRKAERQASASTLQNALGSADKALEREYSTLDEWSVYPAFINPFATYLHGLYLLTQAEAAGDYGLAADALRETRAMVPGLDAVDEDWRWAEALAAGKVRLEELPRTVWVIYENGLGPVREVQRIQLPIFLLNRDGIPFWTGIAYPTLKLRSQAQPALAVQLEGGQTARSEVLVNMDAVIATEFRQRLPMVITRAVTAAVAKAAAQYQVQKEAHPLVALLGLIYQVASTQADTRQWTSLPKTIEVAKLERTGAQSDPDHLVISGLEDQRVALPDNQFTLVWVRQPALATRPAITVIGLGREQTGVREPIGQDEAVQLPAPGSTQSLDQNPDKVPAGGQ</sequence>
<gene>
    <name evidence="3" type="ORF">soil367_17910</name>
</gene>
<feature type="region of interest" description="Disordered" evidence="1">
    <location>
        <begin position="480"/>
        <end position="514"/>
    </location>
</feature>
<evidence type="ECO:0000313" key="3">
    <source>
        <dbReference type="EMBL" id="QCF27647.1"/>
    </source>
</evidence>
<keyword evidence="4" id="KW-1185">Reference proteome</keyword>
<dbReference type="PROSITE" id="PS51257">
    <property type="entry name" value="PROKAR_LIPOPROTEIN"/>
    <property type="match status" value="1"/>
</dbReference>
<dbReference type="KEGG" id="hmi:soil367_17910"/>
<evidence type="ECO:0000256" key="2">
    <source>
        <dbReference type="SAM" id="SignalP"/>
    </source>
</evidence>
<accession>A0A4P7XN00</accession>
<name>A0A4P7XN00_9ALTE</name>
<feature type="chain" id="PRO_5020873829" description="Tetratricopeptide repeat protein" evidence="2">
    <location>
        <begin position="22"/>
        <end position="514"/>
    </location>
</feature>
<dbReference type="Proteomes" id="UP000298049">
    <property type="component" value="Chromosome"/>
</dbReference>
<proteinExistence type="predicted"/>
<keyword evidence="2" id="KW-0732">Signal</keyword>
<feature type="signal peptide" evidence="2">
    <location>
        <begin position="1"/>
        <end position="21"/>
    </location>
</feature>
<dbReference type="RefSeq" id="WP_136550358.1">
    <property type="nucleotide sequence ID" value="NZ_CP031093.1"/>
</dbReference>
<evidence type="ECO:0000256" key="1">
    <source>
        <dbReference type="SAM" id="MobiDB-lite"/>
    </source>
</evidence>
<dbReference type="EMBL" id="CP031093">
    <property type="protein sequence ID" value="QCF27647.1"/>
    <property type="molecule type" value="Genomic_DNA"/>
</dbReference>
<evidence type="ECO:0000313" key="4">
    <source>
        <dbReference type="Proteomes" id="UP000298049"/>
    </source>
</evidence>
<organism evidence="3 4">
    <name type="scientific">Hydrocarboniclastica marina</name>
    <dbReference type="NCBI Taxonomy" id="2259620"/>
    <lineage>
        <taxon>Bacteria</taxon>
        <taxon>Pseudomonadati</taxon>
        <taxon>Pseudomonadota</taxon>
        <taxon>Gammaproteobacteria</taxon>
        <taxon>Alteromonadales</taxon>
        <taxon>Alteromonadaceae</taxon>
        <taxon>Hydrocarboniclastica</taxon>
    </lineage>
</organism>
<dbReference type="OrthoDB" id="9769023at2"/>
<reference evidence="3 4" key="1">
    <citation type="submission" date="2018-07" db="EMBL/GenBank/DDBJ databases">
        <title>Marsedoiliclastica nanhaica gen. nov. sp. nov., a novel marine hydrocarbonoclastic bacterium isolated from an in-situ enriched hydrocarbon-degrading consortium in deep-sea sediment.</title>
        <authorList>
            <person name="Dong C."/>
            <person name="Ma T."/>
            <person name="Liu R."/>
            <person name="Shao Z."/>
        </authorList>
    </citation>
    <scope>NUCLEOTIDE SEQUENCE [LARGE SCALE GENOMIC DNA]</scope>
    <source>
        <strain evidence="4">soil36-7</strain>
    </source>
</reference>